<evidence type="ECO:0000256" key="3">
    <source>
        <dbReference type="ARBA" id="ARBA00023002"/>
    </source>
</evidence>
<evidence type="ECO:0000313" key="8">
    <source>
        <dbReference type="Proteomes" id="UP000218334"/>
    </source>
</evidence>
<evidence type="ECO:0000256" key="1">
    <source>
        <dbReference type="ARBA" id="ARBA00005869"/>
    </source>
</evidence>
<evidence type="ECO:0000256" key="2">
    <source>
        <dbReference type="ARBA" id="ARBA00012695"/>
    </source>
</evidence>
<accession>A0A2H3B8Q2</accession>
<dbReference type="STRING" id="1076256.A0A2H3B8Q2"/>
<dbReference type="Gene3D" id="3.20.20.220">
    <property type="match status" value="1"/>
</dbReference>
<evidence type="ECO:0000256" key="4">
    <source>
        <dbReference type="ARBA" id="ARBA00023062"/>
    </source>
</evidence>
<dbReference type="GO" id="GO:0005739">
    <property type="term" value="C:mitochondrion"/>
    <property type="evidence" value="ECO:0007669"/>
    <property type="project" value="TreeGrafter"/>
</dbReference>
<keyword evidence="3 5" id="KW-0560">Oxidoreductase</keyword>
<dbReference type="PANTHER" id="PTHR13914">
    <property type="entry name" value="PROLINE OXIDASE"/>
    <property type="match status" value="1"/>
</dbReference>
<dbReference type="GO" id="GO:0010133">
    <property type="term" value="P:L-proline catabolic process to L-glutamate"/>
    <property type="evidence" value="ECO:0007669"/>
    <property type="project" value="TreeGrafter"/>
</dbReference>
<dbReference type="InterPro" id="IPR015659">
    <property type="entry name" value="Proline_oxidase"/>
</dbReference>
<name>A0A2H3B8Q2_9AGAR</name>
<dbReference type="EC" id="1.5.5.2" evidence="2 5"/>
<keyword evidence="5" id="KW-0274">FAD</keyword>
<protein>
    <recommendedName>
        <fullName evidence="2 5">Proline dehydrogenase</fullName>
        <ecNumber evidence="2 5">1.5.5.2</ecNumber>
    </recommendedName>
</protein>
<evidence type="ECO:0000313" key="7">
    <source>
        <dbReference type="EMBL" id="PBK63392.1"/>
    </source>
</evidence>
<reference evidence="8" key="1">
    <citation type="journal article" date="2017" name="Nat. Ecol. Evol.">
        <title>Genome expansion and lineage-specific genetic innovations in the forest pathogenic fungi Armillaria.</title>
        <authorList>
            <person name="Sipos G."/>
            <person name="Prasanna A.N."/>
            <person name="Walter M.C."/>
            <person name="O'Connor E."/>
            <person name="Balint B."/>
            <person name="Krizsan K."/>
            <person name="Kiss B."/>
            <person name="Hess J."/>
            <person name="Varga T."/>
            <person name="Slot J."/>
            <person name="Riley R."/>
            <person name="Boka B."/>
            <person name="Rigling D."/>
            <person name="Barry K."/>
            <person name="Lee J."/>
            <person name="Mihaltcheva S."/>
            <person name="LaButti K."/>
            <person name="Lipzen A."/>
            <person name="Waldron R."/>
            <person name="Moloney N.M."/>
            <person name="Sperisen C."/>
            <person name="Kredics L."/>
            <person name="Vagvoelgyi C."/>
            <person name="Patrignani A."/>
            <person name="Fitzpatrick D."/>
            <person name="Nagy I."/>
            <person name="Doyle S."/>
            <person name="Anderson J.B."/>
            <person name="Grigoriev I.V."/>
            <person name="Gueldener U."/>
            <person name="Muensterkoetter M."/>
            <person name="Nagy L.G."/>
        </authorList>
    </citation>
    <scope>NUCLEOTIDE SEQUENCE [LARGE SCALE GENOMIC DNA]</scope>
    <source>
        <strain evidence="8">28-4</strain>
    </source>
</reference>
<evidence type="ECO:0000256" key="5">
    <source>
        <dbReference type="RuleBase" id="RU364054"/>
    </source>
</evidence>
<keyword evidence="8" id="KW-1185">Reference proteome</keyword>
<dbReference type="SUPFAM" id="SSF51730">
    <property type="entry name" value="FAD-linked oxidoreductase"/>
    <property type="match status" value="1"/>
</dbReference>
<keyword evidence="4 5" id="KW-0642">Proline metabolism</keyword>
<dbReference type="PANTHER" id="PTHR13914:SF0">
    <property type="entry name" value="PROLINE DEHYDROGENASE 1, MITOCHONDRIAL"/>
    <property type="match status" value="1"/>
</dbReference>
<dbReference type="Pfam" id="PF01619">
    <property type="entry name" value="Pro_dh"/>
    <property type="match status" value="1"/>
</dbReference>
<dbReference type="InterPro" id="IPR002872">
    <property type="entry name" value="Proline_DH_dom"/>
</dbReference>
<proteinExistence type="inferred from homology"/>
<dbReference type="AlphaFoldDB" id="A0A2H3B8Q2"/>
<keyword evidence="5" id="KW-0285">Flavoprotein</keyword>
<sequence length="556" mass="60933">MSLGILARRFGARLGQGAIQSAHGPRLFSSRTSLRTSRLRIGAISGGILLATGLGLSSSPIHADSDYDDSTNSKASTPLRELVRSYIVYTMCSFPVLIDLSPTMLDVLTSIPGVKQVTEALVRITFFDQFVGGDTALQTLPLLKNLRSANKGALFAYSVEVDEYEATAAAASSRKVSQPVHKRIVNEMVHCIDVAADFEDGIVAGATAGRRTWVAIKLSALLPDANALLHYSTALLASRPKSSVPFPGCPHASDLDILYAPIGSIKSDLTEDDIKSLRELHGDLNRICKRAKERGVKIIIDAEYSWYQPAIDALQLALMREFNKLGGSNDVQPLIYGTFQAYLRRTQSYLEQSFKGAKAGNYSLGVKLVRGAYHPRETIAHRSHESGKPSLSISSEPLPPVWAEKRETDGCYNECAKMLLGELKEDLGRKAQTMGILFGTHNWTSCELILKELVATGLAKRVEGEEEGVMSLSDEVTERLTIGQLFGMSDALTDYLVRRTRSNTPMIIKYVPYGALSEVMPYLSRRAIENKSVLGDGQASEERRRAGSQIWKRIFG</sequence>
<dbReference type="EMBL" id="KZ293459">
    <property type="protein sequence ID" value="PBK63392.1"/>
    <property type="molecule type" value="Genomic_DNA"/>
</dbReference>
<evidence type="ECO:0000259" key="6">
    <source>
        <dbReference type="Pfam" id="PF01619"/>
    </source>
</evidence>
<dbReference type="Proteomes" id="UP000218334">
    <property type="component" value="Unassembled WGS sequence"/>
</dbReference>
<dbReference type="InterPro" id="IPR029041">
    <property type="entry name" value="FAD-linked_oxidoreductase-like"/>
</dbReference>
<dbReference type="GO" id="GO:0071949">
    <property type="term" value="F:FAD binding"/>
    <property type="evidence" value="ECO:0007669"/>
    <property type="project" value="TreeGrafter"/>
</dbReference>
<comment type="function">
    <text evidence="5">Converts proline to delta-1-pyrroline-5-carboxylate.</text>
</comment>
<comment type="cofactor">
    <cofactor evidence="5">
        <name>FAD</name>
        <dbReference type="ChEBI" id="CHEBI:57692"/>
    </cofactor>
</comment>
<gene>
    <name evidence="7" type="ORF">ARMSODRAFT_963282</name>
</gene>
<comment type="similarity">
    <text evidence="1 5">Belongs to the proline oxidase family.</text>
</comment>
<comment type="catalytic activity">
    <reaction evidence="5">
        <text>L-proline + a quinone = (S)-1-pyrroline-5-carboxylate + a quinol + H(+)</text>
        <dbReference type="Rhea" id="RHEA:23784"/>
        <dbReference type="ChEBI" id="CHEBI:15378"/>
        <dbReference type="ChEBI" id="CHEBI:17388"/>
        <dbReference type="ChEBI" id="CHEBI:24646"/>
        <dbReference type="ChEBI" id="CHEBI:60039"/>
        <dbReference type="ChEBI" id="CHEBI:132124"/>
        <dbReference type="EC" id="1.5.5.2"/>
    </reaction>
</comment>
<dbReference type="GO" id="GO:0004657">
    <property type="term" value="F:proline dehydrogenase activity"/>
    <property type="evidence" value="ECO:0007669"/>
    <property type="project" value="UniProtKB-EC"/>
</dbReference>
<organism evidence="7 8">
    <name type="scientific">Armillaria solidipes</name>
    <dbReference type="NCBI Taxonomy" id="1076256"/>
    <lineage>
        <taxon>Eukaryota</taxon>
        <taxon>Fungi</taxon>
        <taxon>Dikarya</taxon>
        <taxon>Basidiomycota</taxon>
        <taxon>Agaricomycotina</taxon>
        <taxon>Agaricomycetes</taxon>
        <taxon>Agaricomycetidae</taxon>
        <taxon>Agaricales</taxon>
        <taxon>Marasmiineae</taxon>
        <taxon>Physalacriaceae</taxon>
        <taxon>Armillaria</taxon>
    </lineage>
</organism>
<feature type="domain" description="Proline dehydrogenase" evidence="6">
    <location>
        <begin position="183"/>
        <end position="533"/>
    </location>
</feature>